<feature type="compositionally biased region" description="Basic residues" evidence="1">
    <location>
        <begin position="48"/>
        <end position="62"/>
    </location>
</feature>
<feature type="compositionally biased region" description="Low complexity" evidence="1">
    <location>
        <begin position="139"/>
        <end position="154"/>
    </location>
</feature>
<proteinExistence type="predicted"/>
<dbReference type="AlphaFoldDB" id="A0A4Z2I2B1"/>
<feature type="region of interest" description="Disordered" evidence="1">
    <location>
        <begin position="119"/>
        <end position="154"/>
    </location>
</feature>
<organism evidence="2 3">
    <name type="scientific">Liparis tanakae</name>
    <name type="common">Tanaka's snailfish</name>
    <dbReference type="NCBI Taxonomy" id="230148"/>
    <lineage>
        <taxon>Eukaryota</taxon>
        <taxon>Metazoa</taxon>
        <taxon>Chordata</taxon>
        <taxon>Craniata</taxon>
        <taxon>Vertebrata</taxon>
        <taxon>Euteleostomi</taxon>
        <taxon>Actinopterygii</taxon>
        <taxon>Neopterygii</taxon>
        <taxon>Teleostei</taxon>
        <taxon>Neoteleostei</taxon>
        <taxon>Acanthomorphata</taxon>
        <taxon>Eupercaria</taxon>
        <taxon>Perciformes</taxon>
        <taxon>Cottioidei</taxon>
        <taxon>Cottales</taxon>
        <taxon>Liparidae</taxon>
        <taxon>Liparis</taxon>
    </lineage>
</organism>
<evidence type="ECO:0000313" key="2">
    <source>
        <dbReference type="EMBL" id="TNN71970.1"/>
    </source>
</evidence>
<feature type="compositionally biased region" description="Polar residues" evidence="1">
    <location>
        <begin position="7"/>
        <end position="19"/>
    </location>
</feature>
<keyword evidence="3" id="KW-1185">Reference proteome</keyword>
<evidence type="ECO:0000256" key="1">
    <source>
        <dbReference type="SAM" id="MobiDB-lite"/>
    </source>
</evidence>
<gene>
    <name evidence="2" type="ORF">EYF80_017758</name>
</gene>
<evidence type="ECO:0000313" key="3">
    <source>
        <dbReference type="Proteomes" id="UP000314294"/>
    </source>
</evidence>
<dbReference type="Proteomes" id="UP000314294">
    <property type="component" value="Unassembled WGS sequence"/>
</dbReference>
<comment type="caution">
    <text evidence="2">The sequence shown here is derived from an EMBL/GenBank/DDBJ whole genome shotgun (WGS) entry which is preliminary data.</text>
</comment>
<reference evidence="2 3" key="1">
    <citation type="submission" date="2019-03" db="EMBL/GenBank/DDBJ databases">
        <title>First draft genome of Liparis tanakae, snailfish: a comprehensive survey of snailfish specific genes.</title>
        <authorList>
            <person name="Kim W."/>
            <person name="Song I."/>
            <person name="Jeong J.-H."/>
            <person name="Kim D."/>
            <person name="Kim S."/>
            <person name="Ryu S."/>
            <person name="Song J.Y."/>
            <person name="Lee S.K."/>
        </authorList>
    </citation>
    <scope>NUCLEOTIDE SEQUENCE [LARGE SCALE GENOMIC DNA]</scope>
    <source>
        <tissue evidence="2">Muscle</tissue>
    </source>
</reference>
<feature type="region of interest" description="Disordered" evidence="1">
    <location>
        <begin position="1"/>
        <end position="62"/>
    </location>
</feature>
<accession>A0A4Z2I2B1</accession>
<sequence>MHFGRTPGSSTASSANIPTHNHRDGDGGQRGAARGHGDGGSVRAGRAGSRRGVGRRGRGGGRRQRRFPLLLLLLLRMSRQAEFLRHRLVDRLHGRRGAGGGGARRLLPGRSGVRLLRAGARRLTGPGRRSGDQAPPPHAADGPADEPGPAPAVRGVGGVLAEELENSPQRKRRCLKRRRKRSEGSQQLFSHLIGVFCREVLHRRDDALCDQLTVGGRSLLLDQLRFLAADWSKQAAGHKRTR</sequence>
<dbReference type="EMBL" id="SRLO01000143">
    <property type="protein sequence ID" value="TNN71970.1"/>
    <property type="molecule type" value="Genomic_DNA"/>
</dbReference>
<protein>
    <submittedName>
        <fullName evidence="2">Uncharacterized protein</fullName>
    </submittedName>
</protein>
<name>A0A4Z2I2B1_9TELE</name>